<evidence type="ECO:0000313" key="1">
    <source>
        <dbReference type="EMBL" id="ETJ35939.1"/>
    </source>
</evidence>
<name>W1Y482_9ZZZZ</name>
<dbReference type="EMBL" id="AZMM01009747">
    <property type="protein sequence ID" value="ETJ35939.1"/>
    <property type="molecule type" value="Genomic_DNA"/>
</dbReference>
<dbReference type="InterPro" id="IPR024265">
    <property type="entry name" value="DUF3788"/>
</dbReference>
<comment type="caution">
    <text evidence="1">The sequence shown here is derived from an EMBL/GenBank/DDBJ whole genome shotgun (WGS) entry which is preliminary data.</text>
</comment>
<reference evidence="1" key="1">
    <citation type="submission" date="2013-12" db="EMBL/GenBank/DDBJ databases">
        <title>A Varibaculum cambriense genome reconstructed from a premature infant gut community with otherwise low bacterial novelty that shifts toward anaerobic metabolism during the third week of life.</title>
        <authorList>
            <person name="Brown C.T."/>
            <person name="Sharon I."/>
            <person name="Thomas B.C."/>
            <person name="Castelle C.J."/>
            <person name="Morowitz M.J."/>
            <person name="Banfield J.F."/>
        </authorList>
    </citation>
    <scope>NUCLEOTIDE SEQUENCE</scope>
</reference>
<proteinExistence type="predicted"/>
<organism evidence="1">
    <name type="scientific">human gut metagenome</name>
    <dbReference type="NCBI Taxonomy" id="408170"/>
    <lineage>
        <taxon>unclassified sequences</taxon>
        <taxon>metagenomes</taxon>
        <taxon>organismal metagenomes</taxon>
    </lineage>
</organism>
<dbReference type="AlphaFoldDB" id="W1Y482"/>
<accession>W1Y482</accession>
<sequence>MERSILIELYNCGYCPTLEEISEYIRNHLFNTFCLHIKTKYNIDSKIEFSKCSWQPGWNIKFKKSGKSLCTIYPRHMYFTVLVVIGRREKEQVEVLLSNCSPELQSIYSQTKEGNGQKWLMIDLEDRDTLYEDVLRLIDIRRTK</sequence>
<evidence type="ECO:0008006" key="2">
    <source>
        <dbReference type="Google" id="ProtNLM"/>
    </source>
</evidence>
<gene>
    <name evidence="1" type="ORF">Q604_UNBC09747G0002</name>
</gene>
<dbReference type="Pfam" id="PF12663">
    <property type="entry name" value="DUF3788"/>
    <property type="match status" value="1"/>
</dbReference>
<protein>
    <recommendedName>
        <fullName evidence="2">DUF3788 domain-containing protein</fullName>
    </recommendedName>
</protein>